<dbReference type="AlphaFoldDB" id="A0A0C1U619"/>
<dbReference type="InterPro" id="IPR014238">
    <property type="entry name" value="Spore_YlmC/YmxH"/>
</dbReference>
<accession>A0A0C1U619</accession>
<dbReference type="EMBL" id="AYSO01000015">
    <property type="protein sequence ID" value="KIE47213.1"/>
    <property type="molecule type" value="Genomic_DNA"/>
</dbReference>
<dbReference type="RefSeq" id="WP_039631987.1">
    <property type="nucleotide sequence ID" value="NZ_AYSO01000015.1"/>
</dbReference>
<dbReference type="PANTHER" id="PTHR40061">
    <property type="entry name" value="SPORULATION PROTEIN YLMC-RELATED"/>
    <property type="match status" value="1"/>
</dbReference>
<proteinExistence type="predicted"/>
<dbReference type="NCBIfam" id="TIGR02888">
    <property type="entry name" value="spore_YlmC_YmxH"/>
    <property type="match status" value="1"/>
</dbReference>
<dbReference type="Gene3D" id="2.30.30.240">
    <property type="entry name" value="PRC-barrel domain"/>
    <property type="match status" value="1"/>
</dbReference>
<keyword evidence="2" id="KW-1185">Reference proteome</keyword>
<evidence type="ECO:0000313" key="2">
    <source>
        <dbReference type="Proteomes" id="UP000031366"/>
    </source>
</evidence>
<dbReference type="STRING" id="29341.RSJ17_14330"/>
<dbReference type="Proteomes" id="UP000031366">
    <property type="component" value="Unassembled WGS sequence"/>
</dbReference>
<evidence type="ECO:0000313" key="1">
    <source>
        <dbReference type="EMBL" id="KIE47213.1"/>
    </source>
</evidence>
<gene>
    <name evidence="1" type="ORF">U732_1172</name>
</gene>
<dbReference type="PANTHER" id="PTHR40061:SF1">
    <property type="entry name" value="SPORULATION PROTEIN YLMC-RELATED"/>
    <property type="match status" value="1"/>
</dbReference>
<protein>
    <submittedName>
        <fullName evidence="1">Sporulation, YlmC/YmxH family protein</fullName>
    </submittedName>
</protein>
<dbReference type="SUPFAM" id="SSF50346">
    <property type="entry name" value="PRC-barrel domain"/>
    <property type="match status" value="1"/>
</dbReference>
<name>A0A0C1U619_9CLOT</name>
<dbReference type="InterPro" id="IPR011033">
    <property type="entry name" value="PRC_barrel-like_sf"/>
</dbReference>
<reference evidence="1 2" key="1">
    <citation type="journal article" date="2015" name="Infect. Genet. Evol.">
        <title>Genomic sequences of six botulinum neurotoxin-producing strains representing three clostridial species illustrate the mobility and diversity of botulinum neurotoxin genes.</title>
        <authorList>
            <person name="Smith T.J."/>
            <person name="Hill K.K."/>
            <person name="Xie G."/>
            <person name="Foley B.T."/>
            <person name="Williamson C.H."/>
            <person name="Foster J.T."/>
            <person name="Johnson S.L."/>
            <person name="Chertkov O."/>
            <person name="Teshima H."/>
            <person name="Gibbons H.S."/>
            <person name="Johnsky L.A."/>
            <person name="Karavis M.A."/>
            <person name="Smith L.A."/>
        </authorList>
    </citation>
    <scope>NUCLEOTIDE SEQUENCE [LARGE SCALE GENOMIC DNA]</scope>
    <source>
        <strain evidence="1 2">CDC 2741</strain>
    </source>
</reference>
<organism evidence="1 2">
    <name type="scientific">Clostridium argentinense CDC 2741</name>
    <dbReference type="NCBI Taxonomy" id="1418104"/>
    <lineage>
        <taxon>Bacteria</taxon>
        <taxon>Bacillati</taxon>
        <taxon>Bacillota</taxon>
        <taxon>Clostridia</taxon>
        <taxon>Eubacteriales</taxon>
        <taxon>Clostridiaceae</taxon>
        <taxon>Clostridium</taxon>
    </lineage>
</organism>
<dbReference type="OrthoDB" id="6024937at2"/>
<sequence length="91" mass="10688">MEDNIKYLSEMERYEIININDGDKYNFLGNNDIVIDERGVLKLLILNDSKATFSFFKNSELIEVPWEYVKKIGSRTIIIDVDNEVLKKSRI</sequence>
<comment type="caution">
    <text evidence="1">The sequence shown here is derived from an EMBL/GenBank/DDBJ whole genome shotgun (WGS) entry which is preliminary data.</text>
</comment>